<comment type="caution">
    <text evidence="1">The sequence shown here is derived from an EMBL/GenBank/DDBJ whole genome shotgun (WGS) entry which is preliminary data.</text>
</comment>
<keyword evidence="2" id="KW-1185">Reference proteome</keyword>
<gene>
    <name evidence="1" type="ORF">BDM02DRAFT_3182829</name>
</gene>
<dbReference type="EMBL" id="MU117964">
    <property type="protein sequence ID" value="KAF9653288.1"/>
    <property type="molecule type" value="Genomic_DNA"/>
</dbReference>
<sequence>MLSTHYTLATCTGPGTPSGVERFASKSNSAVGAYRTVTDVDGDTTTVNVLPLPPSIAIATPPIQELGGNPGLPDPDHIRHPPPVVGRSQVPIHQGVPRREDIVQPRLPHVFIPTYGFPLLISAGSSFEFDFTIKRFYDPLPSLMSQYWTARGTVGKLQAEKQILQLQLWSLQHHLSLHKSHIKFTHEAKETKRRTDACHENLHLLDEHHKVLINSHLASVHGSHAGEYQTLLAEHLQLEDQFRQIAASHMVTHYSLQKLIIDVTHTHSKTTLQMLVSATPECSDSPSTNLTNPVHGSSIRPSGIVSFDSVNSIEGTITEQVNIPRTGPFTSVRPLSQVVPQVPMISSTIQIYHAVDDVFHRTGAQVSELANDVPHLSPLYQLHLNLAVQMGNSVVQNRDTAPPVPGSSACLNPQWHPMPTVDPVPGVTSTTASSRFSDFMSHVLDVLPPPNLCYPPDERDLDRSILTWETSYERTKLPEDDPTTKLQDLNGEMTSFLVIVDRFIPEKDGRRICTMCRYVEVVEVPSVVGLDDLQVLLDHLKRAHPRCWGKQLVGPRSQFIKASLVERTSCNPACPIFPLLISAGSSFEFDFTIKRFYDPLPSLMSQYWTARGTVGKLQAEKQILQLQLWSLQHHLSLHKSHIKFTHEAKETKRRTDACHENLHLLDEHHKVLINSHLASVHGSHAGEYQTLLAEHLQLEDQFRQIAASHMVTHYSLQKLIIDVTHTHSKTTLQMLVSATPECSDSPSTNLTNPVHGSSIRPSGIVSFDSVNSIEGTITEQVNIPRTGPFTSVRPLSQVVPQVPMISSTIQIYHAVDDVFHRTGAQVSELANDVPHLSPLYQLHLNLAVQMGNSVVQNRDTAPPVPGSSACLNPQWHPMPTVDPVPGVTSTTASSRFSDFMSHVLDVLPPPNLCYPPDERDLDRSILTWETSYERTKLPEDDPTTKLQDLNREMTSFLVIVDRFIPEKDGRRICTMCRYVEVVEVPSVVGLDDLQVLLDHLKRAHPRCWGKQLVGRV</sequence>
<name>A0ACB6ZVE5_THEGA</name>
<dbReference type="Proteomes" id="UP000886501">
    <property type="component" value="Unassembled WGS sequence"/>
</dbReference>
<proteinExistence type="predicted"/>
<evidence type="ECO:0000313" key="1">
    <source>
        <dbReference type="EMBL" id="KAF9653288.1"/>
    </source>
</evidence>
<organism evidence="1 2">
    <name type="scientific">Thelephora ganbajun</name>
    <name type="common">Ganba fungus</name>
    <dbReference type="NCBI Taxonomy" id="370292"/>
    <lineage>
        <taxon>Eukaryota</taxon>
        <taxon>Fungi</taxon>
        <taxon>Dikarya</taxon>
        <taxon>Basidiomycota</taxon>
        <taxon>Agaricomycotina</taxon>
        <taxon>Agaricomycetes</taxon>
        <taxon>Thelephorales</taxon>
        <taxon>Thelephoraceae</taxon>
        <taxon>Thelephora</taxon>
    </lineage>
</organism>
<accession>A0ACB6ZVE5</accession>
<reference evidence="1" key="2">
    <citation type="journal article" date="2020" name="Nat. Commun.">
        <title>Large-scale genome sequencing of mycorrhizal fungi provides insights into the early evolution of symbiotic traits.</title>
        <authorList>
            <person name="Miyauchi S."/>
            <person name="Kiss E."/>
            <person name="Kuo A."/>
            <person name="Drula E."/>
            <person name="Kohler A."/>
            <person name="Sanchez-Garcia M."/>
            <person name="Morin E."/>
            <person name="Andreopoulos B."/>
            <person name="Barry K.W."/>
            <person name="Bonito G."/>
            <person name="Buee M."/>
            <person name="Carver A."/>
            <person name="Chen C."/>
            <person name="Cichocki N."/>
            <person name="Clum A."/>
            <person name="Culley D."/>
            <person name="Crous P.W."/>
            <person name="Fauchery L."/>
            <person name="Girlanda M."/>
            <person name="Hayes R.D."/>
            <person name="Keri Z."/>
            <person name="LaButti K."/>
            <person name="Lipzen A."/>
            <person name="Lombard V."/>
            <person name="Magnuson J."/>
            <person name="Maillard F."/>
            <person name="Murat C."/>
            <person name="Nolan M."/>
            <person name="Ohm R.A."/>
            <person name="Pangilinan J."/>
            <person name="Pereira M.F."/>
            <person name="Perotto S."/>
            <person name="Peter M."/>
            <person name="Pfister S."/>
            <person name="Riley R."/>
            <person name="Sitrit Y."/>
            <person name="Stielow J.B."/>
            <person name="Szollosi G."/>
            <person name="Zifcakova L."/>
            <person name="Stursova M."/>
            <person name="Spatafora J.W."/>
            <person name="Tedersoo L."/>
            <person name="Vaario L.M."/>
            <person name="Yamada A."/>
            <person name="Yan M."/>
            <person name="Wang P."/>
            <person name="Xu J."/>
            <person name="Bruns T."/>
            <person name="Baldrian P."/>
            <person name="Vilgalys R."/>
            <person name="Dunand C."/>
            <person name="Henrissat B."/>
            <person name="Grigoriev I.V."/>
            <person name="Hibbett D."/>
            <person name="Nagy L.G."/>
            <person name="Martin F.M."/>
        </authorList>
    </citation>
    <scope>NUCLEOTIDE SEQUENCE</scope>
    <source>
        <strain evidence="1">P2</strain>
    </source>
</reference>
<protein>
    <submittedName>
        <fullName evidence="1">Uncharacterized protein</fullName>
    </submittedName>
</protein>
<reference evidence="1" key="1">
    <citation type="submission" date="2019-10" db="EMBL/GenBank/DDBJ databases">
        <authorList>
            <consortium name="DOE Joint Genome Institute"/>
            <person name="Kuo A."/>
            <person name="Miyauchi S."/>
            <person name="Kiss E."/>
            <person name="Drula E."/>
            <person name="Kohler A."/>
            <person name="Sanchez-Garcia M."/>
            <person name="Andreopoulos B."/>
            <person name="Barry K.W."/>
            <person name="Bonito G."/>
            <person name="Buee M."/>
            <person name="Carver A."/>
            <person name="Chen C."/>
            <person name="Cichocki N."/>
            <person name="Clum A."/>
            <person name="Culley D."/>
            <person name="Crous P.W."/>
            <person name="Fauchery L."/>
            <person name="Girlanda M."/>
            <person name="Hayes R."/>
            <person name="Keri Z."/>
            <person name="Labutti K."/>
            <person name="Lipzen A."/>
            <person name="Lombard V."/>
            <person name="Magnuson J."/>
            <person name="Maillard F."/>
            <person name="Morin E."/>
            <person name="Murat C."/>
            <person name="Nolan M."/>
            <person name="Ohm R."/>
            <person name="Pangilinan J."/>
            <person name="Pereira M."/>
            <person name="Perotto S."/>
            <person name="Peter M."/>
            <person name="Riley R."/>
            <person name="Sitrit Y."/>
            <person name="Stielow B."/>
            <person name="Szollosi G."/>
            <person name="Zifcakova L."/>
            <person name="Stursova M."/>
            <person name="Spatafora J.W."/>
            <person name="Tedersoo L."/>
            <person name="Vaario L.-M."/>
            <person name="Yamada A."/>
            <person name="Yan M."/>
            <person name="Wang P."/>
            <person name="Xu J."/>
            <person name="Bruns T."/>
            <person name="Baldrian P."/>
            <person name="Vilgalys R."/>
            <person name="Henrissat B."/>
            <person name="Grigoriev I.V."/>
            <person name="Hibbett D."/>
            <person name="Nagy L.G."/>
            <person name="Martin F.M."/>
        </authorList>
    </citation>
    <scope>NUCLEOTIDE SEQUENCE</scope>
    <source>
        <strain evidence="1">P2</strain>
    </source>
</reference>
<evidence type="ECO:0000313" key="2">
    <source>
        <dbReference type="Proteomes" id="UP000886501"/>
    </source>
</evidence>